<name>A0ABW8RVX5_9BACT</name>
<protein>
    <submittedName>
        <fullName evidence="1">Uncharacterized protein</fullName>
    </submittedName>
</protein>
<dbReference type="EMBL" id="JBEWZH010000008">
    <property type="protein sequence ID" value="MFL0162914.1"/>
    <property type="molecule type" value="Genomic_DNA"/>
</dbReference>
<sequence length="64" mass="7545">MKTESIKQSKKLELIPKSTNLNEFTLLNKIYELENKSIEKGLQEAEDSKLNEHAKAKHLYEKWL</sequence>
<reference evidence="1 2" key="1">
    <citation type="submission" date="2024-07" db="EMBL/GenBank/DDBJ databases">
        <authorList>
            <person name="Pitt A."/>
            <person name="Hahn M.W."/>
        </authorList>
    </citation>
    <scope>NUCLEOTIDE SEQUENCE [LARGE SCALE GENOMIC DNA]</scope>
    <source>
        <strain evidence="1 2">1-SAACH-A3</strain>
    </source>
</reference>
<keyword evidence="2" id="KW-1185">Reference proteome</keyword>
<evidence type="ECO:0000313" key="2">
    <source>
        <dbReference type="Proteomes" id="UP001623558"/>
    </source>
</evidence>
<comment type="caution">
    <text evidence="1">The sequence shown here is derived from an EMBL/GenBank/DDBJ whole genome shotgun (WGS) entry which is preliminary data.</text>
</comment>
<evidence type="ECO:0000313" key="1">
    <source>
        <dbReference type="EMBL" id="MFL0162914.1"/>
    </source>
</evidence>
<proteinExistence type="predicted"/>
<dbReference type="RefSeq" id="WP_406751729.1">
    <property type="nucleotide sequence ID" value="NZ_JBEWZH010000008.1"/>
</dbReference>
<dbReference type="Proteomes" id="UP001623558">
    <property type="component" value="Unassembled WGS sequence"/>
</dbReference>
<organism evidence="1 2">
    <name type="scientific">Aquirufa salirivi</name>
    <dbReference type="NCBI Taxonomy" id="3104729"/>
    <lineage>
        <taxon>Bacteria</taxon>
        <taxon>Pseudomonadati</taxon>
        <taxon>Bacteroidota</taxon>
        <taxon>Cytophagia</taxon>
        <taxon>Cytophagales</taxon>
        <taxon>Flectobacillaceae</taxon>
        <taxon>Aquirufa</taxon>
    </lineage>
</organism>
<accession>A0ABW8RVX5</accession>
<gene>
    <name evidence="1" type="ORF">U0R11_10975</name>
</gene>